<evidence type="ECO:0000256" key="8">
    <source>
        <dbReference type="SAM" id="MobiDB-lite"/>
    </source>
</evidence>
<sequence>MADHPGSTAPPGTSGTPAASGAAGLARLNAADPAEAVKLLGEVCASRQWIDAVAGRRPYRLLDELYASSDLATAGMTDADLDEAMAGHAVIGRPRAGDDQSHREQSGVHGAAADTLTELADGNAEYAAKFGHVFLICASGRSAAEMLAALRARLGNDAATERANAREELRKINRLRLAKLVGAPEPRASRGSGKPTSHPSDRPGAGMTAISTHVLDTSAGDPARDVPVELAVLAADGSWQVLGTSATDADGRCPGLPPVSPAPATVRLRFDVAAYRAGRGEDAFFPEVQVVFTTDPARPRYHVPLLLNPYGYSVYRGS</sequence>
<reference evidence="12" key="1">
    <citation type="journal article" date="2019" name="Int. J. Syst. Evol. Microbiol.">
        <title>The Global Catalogue of Microorganisms (GCM) 10K type strain sequencing project: providing services to taxonomists for standard genome sequencing and annotation.</title>
        <authorList>
            <consortium name="The Broad Institute Genomics Platform"/>
            <consortium name="The Broad Institute Genome Sequencing Center for Infectious Disease"/>
            <person name="Wu L."/>
            <person name="Ma J."/>
        </authorList>
    </citation>
    <scope>NUCLEOTIDE SEQUENCE [LARGE SCALE GENOMIC DNA]</scope>
    <source>
        <strain evidence="12">JCM 17986</strain>
    </source>
</reference>
<evidence type="ECO:0000256" key="3">
    <source>
        <dbReference type="ARBA" id="ARBA00004754"/>
    </source>
</evidence>
<protein>
    <recommendedName>
        <fullName evidence="13">Hydroxyisourate hydrolase</fullName>
    </recommendedName>
</protein>
<keyword evidence="4" id="KW-0659">Purine metabolism</keyword>
<feature type="domain" description="Oxo-4-hydroxy-4-carboxy-5-ureidoimidazoline decarboxylase" evidence="10">
    <location>
        <begin position="29"/>
        <end position="178"/>
    </location>
</feature>
<evidence type="ECO:0000259" key="10">
    <source>
        <dbReference type="Pfam" id="PF09349"/>
    </source>
</evidence>
<dbReference type="PRINTS" id="PR00189">
    <property type="entry name" value="TRNSTHYRETIN"/>
</dbReference>
<evidence type="ECO:0000256" key="4">
    <source>
        <dbReference type="ARBA" id="ARBA00022631"/>
    </source>
</evidence>
<keyword evidence="12" id="KW-1185">Reference proteome</keyword>
<evidence type="ECO:0000259" key="9">
    <source>
        <dbReference type="Pfam" id="PF00576"/>
    </source>
</evidence>
<dbReference type="InterPro" id="IPR018020">
    <property type="entry name" value="OHCU_decarboxylase"/>
</dbReference>
<proteinExistence type="predicted"/>
<dbReference type="Proteomes" id="UP001500466">
    <property type="component" value="Unassembled WGS sequence"/>
</dbReference>
<evidence type="ECO:0000313" key="11">
    <source>
        <dbReference type="EMBL" id="GAA4982758.1"/>
    </source>
</evidence>
<dbReference type="InterPro" id="IPR036817">
    <property type="entry name" value="Transthyretin/HIU_hydrolase_sf"/>
</dbReference>
<dbReference type="InterPro" id="IPR036778">
    <property type="entry name" value="OHCU_decarboxylase_sf"/>
</dbReference>
<dbReference type="SUPFAM" id="SSF49472">
    <property type="entry name" value="Transthyretin (synonym: prealbumin)"/>
    <property type="match status" value="1"/>
</dbReference>
<dbReference type="InterPro" id="IPR017595">
    <property type="entry name" value="OHCU_decarboxylase-2"/>
</dbReference>
<dbReference type="NCBIfam" id="TIGR03180">
    <property type="entry name" value="UraD_2"/>
    <property type="match status" value="1"/>
</dbReference>
<dbReference type="PANTHER" id="PTHR43466">
    <property type="entry name" value="2-OXO-4-HYDROXY-4-CARBOXY-5-UREIDOIMIDAZOLINE DECARBOXYLASE-RELATED"/>
    <property type="match status" value="1"/>
</dbReference>
<dbReference type="Gene3D" id="2.60.40.180">
    <property type="entry name" value="Transthyretin/hydroxyisourate hydrolase domain"/>
    <property type="match status" value="1"/>
</dbReference>
<dbReference type="EMBL" id="BAABHS010000025">
    <property type="protein sequence ID" value="GAA4982758.1"/>
    <property type="molecule type" value="Genomic_DNA"/>
</dbReference>
<evidence type="ECO:0008006" key="13">
    <source>
        <dbReference type="Google" id="ProtNLM"/>
    </source>
</evidence>
<feature type="region of interest" description="Disordered" evidence="8">
    <location>
        <begin position="181"/>
        <end position="207"/>
    </location>
</feature>
<dbReference type="CDD" id="cd05822">
    <property type="entry name" value="TLP_HIUase"/>
    <property type="match status" value="1"/>
</dbReference>
<dbReference type="NCBIfam" id="NF010372">
    <property type="entry name" value="PRK13798.1"/>
    <property type="match status" value="1"/>
</dbReference>
<dbReference type="InterPro" id="IPR023418">
    <property type="entry name" value="Thyroxine_BS"/>
</dbReference>
<comment type="caution">
    <text evidence="11">The sequence shown here is derived from an EMBL/GenBank/DDBJ whole genome shotgun (WGS) entry which is preliminary data.</text>
</comment>
<comment type="catalytic activity">
    <reaction evidence="1">
        <text>5-hydroxyisourate + H2O = 5-hydroxy-2-oxo-4-ureido-2,5-dihydro-1H-imidazole-5-carboxylate + H(+)</text>
        <dbReference type="Rhea" id="RHEA:23736"/>
        <dbReference type="ChEBI" id="CHEBI:15377"/>
        <dbReference type="ChEBI" id="CHEBI:15378"/>
        <dbReference type="ChEBI" id="CHEBI:18072"/>
        <dbReference type="ChEBI" id="CHEBI:58639"/>
        <dbReference type="EC" id="3.5.2.17"/>
    </reaction>
</comment>
<name>A0ABP9HZN6_9ACTN</name>
<dbReference type="PROSITE" id="PS00768">
    <property type="entry name" value="TRANSTHYRETIN_1"/>
    <property type="match status" value="1"/>
</dbReference>
<evidence type="ECO:0000256" key="2">
    <source>
        <dbReference type="ARBA" id="ARBA00001163"/>
    </source>
</evidence>
<evidence type="ECO:0000313" key="12">
    <source>
        <dbReference type="Proteomes" id="UP001500466"/>
    </source>
</evidence>
<dbReference type="Pfam" id="PF09349">
    <property type="entry name" value="OHCU_decarbox"/>
    <property type="match status" value="1"/>
</dbReference>
<feature type="region of interest" description="Disordered" evidence="8">
    <location>
        <begin position="1"/>
        <end position="20"/>
    </location>
</feature>
<comment type="pathway">
    <text evidence="3">Purine metabolism; urate degradation; (S)-allantoin from urate: step 3/3.</text>
</comment>
<accession>A0ABP9HZN6</accession>
<dbReference type="Gene3D" id="1.10.3330.10">
    <property type="entry name" value="Oxo-4-hydroxy-4-carboxy-5-ureidoimidazoline decarboxylase"/>
    <property type="match status" value="1"/>
</dbReference>
<keyword evidence="6" id="KW-0378">Hydrolase</keyword>
<dbReference type="RefSeq" id="WP_345678899.1">
    <property type="nucleotide sequence ID" value="NZ_BAABHS010000025.1"/>
</dbReference>
<evidence type="ECO:0000256" key="6">
    <source>
        <dbReference type="ARBA" id="ARBA00022801"/>
    </source>
</evidence>
<organism evidence="11 12">
    <name type="scientific">Yinghuangia aomiensis</name>
    <dbReference type="NCBI Taxonomy" id="676205"/>
    <lineage>
        <taxon>Bacteria</taxon>
        <taxon>Bacillati</taxon>
        <taxon>Actinomycetota</taxon>
        <taxon>Actinomycetes</taxon>
        <taxon>Kitasatosporales</taxon>
        <taxon>Streptomycetaceae</taxon>
        <taxon>Yinghuangia</taxon>
    </lineage>
</organism>
<gene>
    <name evidence="11" type="ORF">GCM10023205_60380</name>
</gene>
<dbReference type="SUPFAM" id="SSF158694">
    <property type="entry name" value="UraD-Like"/>
    <property type="match status" value="1"/>
</dbReference>
<evidence type="ECO:0000256" key="7">
    <source>
        <dbReference type="ARBA" id="ARBA00023239"/>
    </source>
</evidence>
<dbReference type="InterPro" id="IPR023416">
    <property type="entry name" value="Transthyretin/HIU_hydrolase_d"/>
</dbReference>
<dbReference type="PANTHER" id="PTHR43466:SF1">
    <property type="entry name" value="2-OXO-4-HYDROXY-4-CARBOXY-5-UREIDOIMIDAZOLINE DECARBOXYLASE-RELATED"/>
    <property type="match status" value="1"/>
</dbReference>
<evidence type="ECO:0000256" key="5">
    <source>
        <dbReference type="ARBA" id="ARBA00022793"/>
    </source>
</evidence>
<dbReference type="InterPro" id="IPR014306">
    <property type="entry name" value="Hydroxyisourate_hydrolase"/>
</dbReference>
<keyword evidence="5" id="KW-0210">Decarboxylase</keyword>
<dbReference type="Pfam" id="PF00576">
    <property type="entry name" value="Transthyretin"/>
    <property type="match status" value="1"/>
</dbReference>
<dbReference type="NCBIfam" id="TIGR02962">
    <property type="entry name" value="hdxy_isourate"/>
    <property type="match status" value="1"/>
</dbReference>
<evidence type="ECO:0000256" key="1">
    <source>
        <dbReference type="ARBA" id="ARBA00001043"/>
    </source>
</evidence>
<keyword evidence="7" id="KW-0456">Lyase</keyword>
<feature type="domain" description="Transthyretin/hydroxyisourate hydrolase" evidence="9">
    <location>
        <begin position="210"/>
        <end position="317"/>
    </location>
</feature>
<comment type="catalytic activity">
    <reaction evidence="2">
        <text>5-hydroxy-2-oxo-4-ureido-2,5-dihydro-1H-imidazole-5-carboxylate + H(+) = (S)-allantoin + CO2</text>
        <dbReference type="Rhea" id="RHEA:26301"/>
        <dbReference type="ChEBI" id="CHEBI:15378"/>
        <dbReference type="ChEBI" id="CHEBI:15678"/>
        <dbReference type="ChEBI" id="CHEBI:16526"/>
        <dbReference type="ChEBI" id="CHEBI:58639"/>
        <dbReference type="EC" id="4.1.1.97"/>
    </reaction>
</comment>
<dbReference type="InterPro" id="IPR000895">
    <property type="entry name" value="Transthyretin/HIU_hydrolase"/>
</dbReference>